<reference evidence="2" key="1">
    <citation type="submission" date="2011-07" db="EMBL/GenBank/DDBJ databases">
        <title>Divergent evolution of antigenic variation in African trypanosomes.</title>
        <authorList>
            <person name="Jackson A.P."/>
            <person name="Berry A."/>
            <person name="Allison H.C."/>
            <person name="Burton P."/>
            <person name="Anderson J."/>
            <person name="Aslett M."/>
            <person name="Brown R."/>
            <person name="Corton N."/>
            <person name="Harris D."/>
            <person name="Hauser H."/>
            <person name="Gamble J."/>
            <person name="Gilderthorp R."/>
            <person name="McQuillan J."/>
            <person name="Quail M.A."/>
            <person name="Sanders M."/>
            <person name="Van Tonder A."/>
            <person name="Ginger M.L."/>
            <person name="Donelson J.E."/>
            <person name="Field M.C."/>
            <person name="Barry J.D."/>
            <person name="Berriman M."/>
            <person name="Hertz-Fowler C."/>
        </authorList>
    </citation>
    <scope>NUCLEOTIDE SEQUENCE [LARGE SCALE GENOMIC DNA]</scope>
    <source>
        <strain evidence="2">IL3000</strain>
    </source>
</reference>
<dbReference type="EMBL" id="CAEQ01002658">
    <property type="protein sequence ID" value="CCD17285.1"/>
    <property type="molecule type" value="Genomic_DNA"/>
</dbReference>
<proteinExistence type="predicted"/>
<keyword evidence="2" id="KW-1185">Reference proteome</keyword>
<dbReference type="Proteomes" id="UP000000702">
    <property type="component" value="Unassembled WGS sequence"/>
</dbReference>
<dbReference type="AlphaFoldDB" id="F9WIY6"/>
<protein>
    <submittedName>
        <fullName evidence="1">WGS project CAEQ00000000 data, annotated contig 849</fullName>
    </submittedName>
</protein>
<evidence type="ECO:0000313" key="1">
    <source>
        <dbReference type="EMBL" id="CCD17285.1"/>
    </source>
</evidence>
<dbReference type="VEuPathDB" id="TriTrypDB:TcIL3000_0_21160"/>
<evidence type="ECO:0000313" key="2">
    <source>
        <dbReference type="Proteomes" id="UP000000702"/>
    </source>
</evidence>
<comment type="caution">
    <text evidence="1">The sequence shown here is derived from an EMBL/GenBank/DDBJ whole genome shotgun (WGS) entry which is preliminary data.</text>
</comment>
<sequence length="178" mass="19658">MKGSQTTLSPATGTLVLQPPTCQARKGTVLNVVVEEQKVQDREYIDVTSQSSQASRPSQVNQVGVEGGREPIYISSTESTQPDPHNHGGEPVTYIDISSEEWPGLPFPYCSRKCTEALPLLQPEPLGPLLAGIQCSIYKCICAFRLCFLELAARVDLAAWFLPTHRYTPLFPYFFLAL</sequence>
<reference evidence="1 2" key="2">
    <citation type="journal article" date="2012" name="Proc. Natl. Acad. Sci. U.S.A.">
        <title>Antigenic diversity is generated by distinct evolutionary mechanisms in African trypanosome species.</title>
        <authorList>
            <person name="Jackson A.P."/>
            <person name="Berry A."/>
            <person name="Aslett M."/>
            <person name="Allison H.C."/>
            <person name="Burton P."/>
            <person name="Vavrova-Anderson J."/>
            <person name="Brown R."/>
            <person name="Browne H."/>
            <person name="Corton N."/>
            <person name="Hauser H."/>
            <person name="Gamble J."/>
            <person name="Gilderthorp R."/>
            <person name="Marcello L."/>
            <person name="McQuillan J."/>
            <person name="Otto T.D."/>
            <person name="Quail M.A."/>
            <person name="Sanders M.J."/>
            <person name="van Tonder A."/>
            <person name="Ginger M.L."/>
            <person name="Field M.C."/>
            <person name="Barry J.D."/>
            <person name="Hertz-Fowler C."/>
            <person name="Berriman M."/>
        </authorList>
    </citation>
    <scope>NUCLEOTIDE SEQUENCE [LARGE SCALE GENOMIC DNA]</scope>
    <source>
        <strain evidence="1 2">IL3000</strain>
    </source>
</reference>
<accession>F9WIY6</accession>
<organism evidence="1 2">
    <name type="scientific">Trypanosoma congolense (strain IL3000)</name>
    <dbReference type="NCBI Taxonomy" id="1068625"/>
    <lineage>
        <taxon>Eukaryota</taxon>
        <taxon>Discoba</taxon>
        <taxon>Euglenozoa</taxon>
        <taxon>Kinetoplastea</taxon>
        <taxon>Metakinetoplastina</taxon>
        <taxon>Trypanosomatida</taxon>
        <taxon>Trypanosomatidae</taxon>
        <taxon>Trypanosoma</taxon>
        <taxon>Nannomonas</taxon>
    </lineage>
</organism>
<gene>
    <name evidence="1" type="ORF">TCIL3000_0_21160</name>
</gene>
<name>F9WIY6_TRYCI</name>